<accession>A0AAP4D719</accession>
<dbReference type="Pfam" id="PF12486">
    <property type="entry name" value="VasL"/>
    <property type="match status" value="1"/>
</dbReference>
<gene>
    <name evidence="3" type="ORF">QQF32_15785</name>
</gene>
<evidence type="ECO:0000259" key="2">
    <source>
        <dbReference type="Pfam" id="PF12486"/>
    </source>
</evidence>
<keyword evidence="4" id="KW-1185">Reference proteome</keyword>
<dbReference type="Proteomes" id="UP001223214">
    <property type="component" value="Unassembled WGS sequence"/>
</dbReference>
<proteinExistence type="predicted"/>
<feature type="domain" description="ImpA C-terminal" evidence="2">
    <location>
        <begin position="300"/>
        <end position="440"/>
    </location>
</feature>
<dbReference type="InterPro" id="IPR010657">
    <property type="entry name" value="ImpA_N"/>
</dbReference>
<feature type="domain" description="ImpA N-terminal" evidence="1">
    <location>
        <begin position="9"/>
        <end position="112"/>
    </location>
</feature>
<dbReference type="PANTHER" id="PTHR37024">
    <property type="entry name" value="TYPE VI SECRETION SYSTEM DUF2094 AND IMPA-RELATED DOMAIN PROTEIN"/>
    <property type="match status" value="1"/>
</dbReference>
<protein>
    <submittedName>
        <fullName evidence="3">VasL domain-containing protein</fullName>
    </submittedName>
</protein>
<reference evidence="3 4" key="1">
    <citation type="submission" date="2023-06" db="EMBL/GenBank/DDBJ databases">
        <title>Identification and characterization of antibiotic-resistant Gram-negative bacteria.</title>
        <authorList>
            <person name="Cho G.-S."/>
            <person name="Lee J."/>
            <person name="Tai E."/>
            <person name="Jeong S."/>
            <person name="Kim I."/>
            <person name="Kim B.-E."/>
            <person name="Jeong M.-I."/>
            <person name="Oh K.-K."/>
            <person name="Franz C.M.A.P."/>
        </authorList>
    </citation>
    <scope>NUCLEOTIDE SEQUENCE [LARGE SCALE GENOMIC DNA]</scope>
    <source>
        <strain evidence="3 4">V106_12</strain>
    </source>
</reference>
<dbReference type="EMBL" id="JASSOM010000061">
    <property type="protein sequence ID" value="MDK9364660.1"/>
    <property type="molecule type" value="Genomic_DNA"/>
</dbReference>
<dbReference type="InterPro" id="IPR021069">
    <property type="entry name" value="ImpA_C"/>
</dbReference>
<comment type="caution">
    <text evidence="3">The sequence shown here is derived from an EMBL/GenBank/DDBJ whole genome shotgun (WGS) entry which is preliminary data.</text>
</comment>
<name>A0AAP4D719_9ENTR</name>
<evidence type="ECO:0000313" key="4">
    <source>
        <dbReference type="Proteomes" id="UP001223214"/>
    </source>
</evidence>
<dbReference type="RefSeq" id="WP_285149838.1">
    <property type="nucleotide sequence ID" value="NZ_JASSOM010000061.1"/>
</dbReference>
<dbReference type="Pfam" id="PF06812">
    <property type="entry name" value="ImpA_N"/>
    <property type="match status" value="1"/>
</dbReference>
<dbReference type="PANTHER" id="PTHR37024:SF5">
    <property type="entry name" value="IMPA N-TERMINAL DOMAIN-CONTAINING PROTEIN"/>
    <property type="match status" value="1"/>
</dbReference>
<evidence type="ECO:0000313" key="3">
    <source>
        <dbReference type="EMBL" id="MDK9364660.1"/>
    </source>
</evidence>
<dbReference type="AlphaFoldDB" id="A0AAP4D719"/>
<evidence type="ECO:0000259" key="1">
    <source>
        <dbReference type="Pfam" id="PF06812"/>
    </source>
</evidence>
<sequence length="446" mass="49801">MNTLPRQNLKTGSDPRSLADFIALRDEISKLTHPARPDVDWHRAEQLSLALFRQNGVELQTCAWYTLARTRTSGLQGLNEGLSILAALVRHQWGAVWPPQAHARMDILSNLVSRLQQVLRGLHFQYADLGLLYQIEQRLGQLCDTLQQLELKHLSQFDTLRTLIHAAAARLESMDSHGDAGGLSSLSPAMSNPPVLETTLTPSTQFVYVVDGSDHSLPPVPHGRRRWGAFITGALTMALIGGGGQWGVKQWQQRSLDTRLMATVQALPVVLSDAEQKQLIAQQPDKLTSLATPVLTATRQQLDQVSPLWGIYYRQQLVQQALTLWPESKQTKALTQAWQQQLTSEAASEASLNDWHQAQERLQQLTAQLNALDGVKGRYITGSELKTQVFAIRQSLERTPPLEELLRQLEAQQKAGEVPAAQMKEIERRLEQLVQRYTLIRGAGGQ</sequence>
<organism evidence="3 4">
    <name type="scientific">Lelliottia wanjuensis</name>
    <dbReference type="NCBI Taxonomy" id="3050585"/>
    <lineage>
        <taxon>Bacteria</taxon>
        <taxon>Pseudomonadati</taxon>
        <taxon>Pseudomonadota</taxon>
        <taxon>Gammaproteobacteria</taxon>
        <taxon>Enterobacterales</taxon>
        <taxon>Enterobacteriaceae</taxon>
        <taxon>Lelliottia</taxon>
    </lineage>
</organism>